<dbReference type="eggNOG" id="COG1957">
    <property type="taxonomic scope" value="Bacteria"/>
</dbReference>
<protein>
    <submittedName>
        <fullName evidence="4">Inosine-uridine preferring nucleoside hydrolase</fullName>
    </submittedName>
</protein>
<sequence length="305" mass="33318">MAEKHIILDCDPGVDDAFAIAAAILDPAIKLDLISTVAGNVSVDRTTKNALYLVQDMKAKVPVASGAARPLLRELESYEPWFGESGLGDYANGDLVISETDENAVAKIYETLIDSSQPMTIVGTGAYTNLALLLVEHPDIKPKIKEFILMGGTLSQGNMSSVAEFNIYCDPEAADLIYRSGIPIVTAGIDVSQKALIKFQTNDQLAGFGFVGDKLATLLKDYAERQENGFIVYDLNTIAYLRHPEFYKSRNYYMAIQKDGPARGASVADLSDRKDTNVKVLTDVDSQQLNDWLIKELAPLSKISE</sequence>
<dbReference type="Proteomes" id="UP000004959">
    <property type="component" value="Chromosome"/>
</dbReference>
<keyword evidence="1 4" id="KW-0378">Hydrolase</keyword>
<evidence type="ECO:0000259" key="3">
    <source>
        <dbReference type="Pfam" id="PF01156"/>
    </source>
</evidence>
<dbReference type="OrthoDB" id="9797882at2"/>
<accession>G9WG80</accession>
<dbReference type="SUPFAM" id="SSF53590">
    <property type="entry name" value="Nucleoside hydrolase"/>
    <property type="match status" value="1"/>
</dbReference>
<dbReference type="EMBL" id="AFVZ01000001">
    <property type="protein sequence ID" value="EHN59688.1"/>
    <property type="molecule type" value="Genomic_DNA"/>
</dbReference>
<dbReference type="PATRIC" id="fig|1045004.4.peg.1582"/>
<feature type="domain" description="Inosine/uridine-preferring nucleoside hydrolase" evidence="3">
    <location>
        <begin position="6"/>
        <end position="289"/>
    </location>
</feature>
<reference evidence="4 5" key="1">
    <citation type="journal article" date="2012" name="PLoS ONE">
        <title>Functional divergence in the genus oenococcus as predicted by genome sequencing of the newly-described species, Oenococcus kitaharae.</title>
        <authorList>
            <person name="Borneman A.R."/>
            <person name="McCarthy J.M."/>
            <person name="Chambers P.J."/>
            <person name="Bartowsky E.J."/>
        </authorList>
    </citation>
    <scope>NUCLEOTIDE SEQUENCE [LARGE SCALE GENOMIC DNA]</scope>
    <source>
        <strain evidence="5">DSM17330</strain>
    </source>
</reference>
<dbReference type="PANTHER" id="PTHR12304:SF15">
    <property type="entry name" value="NON-SPECIFIC RIBONUCLEOSIDE HYDROLASE RIHC"/>
    <property type="match status" value="1"/>
</dbReference>
<organism evidence="4 5">
    <name type="scientific">Oenococcus kitaharae DSM 17330</name>
    <dbReference type="NCBI Taxonomy" id="1045004"/>
    <lineage>
        <taxon>Bacteria</taxon>
        <taxon>Bacillati</taxon>
        <taxon>Bacillota</taxon>
        <taxon>Bacilli</taxon>
        <taxon>Lactobacillales</taxon>
        <taxon>Lactobacillaceae</taxon>
        <taxon>Oenococcus</taxon>
    </lineage>
</organism>
<name>G9WG80_9LACO</name>
<dbReference type="RefSeq" id="WP_007746747.1">
    <property type="nucleotide sequence ID" value="NZ_CM001398.1"/>
</dbReference>
<dbReference type="InterPro" id="IPR023186">
    <property type="entry name" value="IUNH"/>
</dbReference>
<dbReference type="Gene3D" id="3.90.245.10">
    <property type="entry name" value="Ribonucleoside hydrolase-like"/>
    <property type="match status" value="1"/>
</dbReference>
<dbReference type="InterPro" id="IPR036452">
    <property type="entry name" value="Ribo_hydro-like"/>
</dbReference>
<dbReference type="Pfam" id="PF01156">
    <property type="entry name" value="IU_nuc_hydro"/>
    <property type="match status" value="1"/>
</dbReference>
<dbReference type="GO" id="GO:0005829">
    <property type="term" value="C:cytosol"/>
    <property type="evidence" value="ECO:0007669"/>
    <property type="project" value="TreeGrafter"/>
</dbReference>
<dbReference type="GO" id="GO:0008477">
    <property type="term" value="F:purine nucleosidase activity"/>
    <property type="evidence" value="ECO:0007669"/>
    <property type="project" value="TreeGrafter"/>
</dbReference>
<keyword evidence="2" id="KW-0326">Glycosidase</keyword>
<evidence type="ECO:0000256" key="1">
    <source>
        <dbReference type="ARBA" id="ARBA00022801"/>
    </source>
</evidence>
<evidence type="ECO:0000313" key="5">
    <source>
        <dbReference type="Proteomes" id="UP000004959"/>
    </source>
</evidence>
<dbReference type="InterPro" id="IPR001910">
    <property type="entry name" value="Inosine/uridine_hydrolase_dom"/>
</dbReference>
<evidence type="ECO:0000256" key="2">
    <source>
        <dbReference type="ARBA" id="ARBA00023295"/>
    </source>
</evidence>
<evidence type="ECO:0000313" key="4">
    <source>
        <dbReference type="EMBL" id="EHN59688.1"/>
    </source>
</evidence>
<dbReference type="GO" id="GO:0006152">
    <property type="term" value="P:purine nucleoside catabolic process"/>
    <property type="evidence" value="ECO:0007669"/>
    <property type="project" value="TreeGrafter"/>
</dbReference>
<dbReference type="AlphaFoldDB" id="G9WG80"/>
<dbReference type="STRING" id="336988.NT96_01705"/>
<comment type="caution">
    <text evidence="4">The sequence shown here is derived from an EMBL/GenBank/DDBJ whole genome shotgun (WGS) entry which is preliminary data.</text>
</comment>
<dbReference type="PANTHER" id="PTHR12304">
    <property type="entry name" value="INOSINE-URIDINE PREFERRING NUCLEOSIDE HYDROLASE"/>
    <property type="match status" value="1"/>
</dbReference>
<gene>
    <name evidence="4" type="ORF">OKIT_1611</name>
</gene>
<dbReference type="HOGENOM" id="CLU_036838_2_0_9"/>
<proteinExistence type="predicted"/>
<keyword evidence="5" id="KW-1185">Reference proteome</keyword>